<name>A0AAW0X6D1_CHEQU</name>
<accession>A0AAW0X6D1</accession>
<dbReference type="Proteomes" id="UP001445076">
    <property type="component" value="Unassembled WGS sequence"/>
</dbReference>
<feature type="non-terminal residue" evidence="1">
    <location>
        <position position="107"/>
    </location>
</feature>
<organism evidence="1 2">
    <name type="scientific">Cherax quadricarinatus</name>
    <name type="common">Australian red claw crayfish</name>
    <dbReference type="NCBI Taxonomy" id="27406"/>
    <lineage>
        <taxon>Eukaryota</taxon>
        <taxon>Metazoa</taxon>
        <taxon>Ecdysozoa</taxon>
        <taxon>Arthropoda</taxon>
        <taxon>Crustacea</taxon>
        <taxon>Multicrustacea</taxon>
        <taxon>Malacostraca</taxon>
        <taxon>Eumalacostraca</taxon>
        <taxon>Eucarida</taxon>
        <taxon>Decapoda</taxon>
        <taxon>Pleocyemata</taxon>
        <taxon>Astacidea</taxon>
        <taxon>Parastacoidea</taxon>
        <taxon>Parastacidae</taxon>
        <taxon>Cherax</taxon>
    </lineage>
</organism>
<keyword evidence="2" id="KW-1185">Reference proteome</keyword>
<reference evidence="1 2" key="1">
    <citation type="journal article" date="2024" name="BMC Genomics">
        <title>Genome assembly of redclaw crayfish (Cherax quadricarinatus) provides insights into its immune adaptation and hypoxia tolerance.</title>
        <authorList>
            <person name="Liu Z."/>
            <person name="Zheng J."/>
            <person name="Li H."/>
            <person name="Fang K."/>
            <person name="Wang S."/>
            <person name="He J."/>
            <person name="Zhou D."/>
            <person name="Weng S."/>
            <person name="Chi M."/>
            <person name="Gu Z."/>
            <person name="He J."/>
            <person name="Li F."/>
            <person name="Wang M."/>
        </authorList>
    </citation>
    <scope>NUCLEOTIDE SEQUENCE [LARGE SCALE GENOMIC DNA]</scope>
    <source>
        <strain evidence="1">ZL_2023a</strain>
    </source>
</reference>
<gene>
    <name evidence="1" type="ORF">OTU49_005105</name>
</gene>
<evidence type="ECO:0000313" key="1">
    <source>
        <dbReference type="EMBL" id="KAK8735894.1"/>
    </source>
</evidence>
<protein>
    <submittedName>
        <fullName evidence="1">Uncharacterized protein</fullName>
    </submittedName>
</protein>
<proteinExistence type="predicted"/>
<dbReference type="AlphaFoldDB" id="A0AAW0X6D1"/>
<dbReference type="EMBL" id="JARKIK010000045">
    <property type="protein sequence ID" value="KAK8735894.1"/>
    <property type="molecule type" value="Genomic_DNA"/>
</dbReference>
<sequence length="107" mass="12446">MYLSQIILLYKFPVKLTNEKEQICFERPYYYYEATLSYQDVEITRSVSTHARTHACAHTRGVMEGLGENFVSSSYHSLTHTHTYKLLLFLTHSFSLLPSHSHSFAHS</sequence>
<evidence type="ECO:0000313" key="2">
    <source>
        <dbReference type="Proteomes" id="UP001445076"/>
    </source>
</evidence>
<comment type="caution">
    <text evidence="1">The sequence shown here is derived from an EMBL/GenBank/DDBJ whole genome shotgun (WGS) entry which is preliminary data.</text>
</comment>